<dbReference type="Gene3D" id="3.10.520.10">
    <property type="entry name" value="ApbE-like domains"/>
    <property type="match status" value="1"/>
</dbReference>
<dbReference type="InterPro" id="IPR003374">
    <property type="entry name" value="ApbE-like_sf"/>
</dbReference>
<accession>W4N7F3</accession>
<dbReference type="SUPFAM" id="SSF143631">
    <property type="entry name" value="ApbE-like"/>
    <property type="match status" value="1"/>
</dbReference>
<proteinExistence type="predicted"/>
<dbReference type="GO" id="GO:0046872">
    <property type="term" value="F:metal ion binding"/>
    <property type="evidence" value="ECO:0007669"/>
    <property type="project" value="UniProtKB-KW"/>
</dbReference>
<keyword evidence="6" id="KW-0479">Metal-binding</keyword>
<dbReference type="PATRIC" id="fig|1435051.3.peg.1424"/>
<evidence type="ECO:0000256" key="10">
    <source>
        <dbReference type="ARBA" id="ARBA00048540"/>
    </source>
</evidence>
<evidence type="ECO:0000313" key="12">
    <source>
        <dbReference type="Proteomes" id="UP000019155"/>
    </source>
</evidence>
<dbReference type="EC" id="2.7.1.180" evidence="2"/>
<dbReference type="GO" id="GO:0016740">
    <property type="term" value="F:transferase activity"/>
    <property type="evidence" value="ECO:0007669"/>
    <property type="project" value="UniProtKB-KW"/>
</dbReference>
<name>W4N7F3_9BIFI</name>
<comment type="catalytic activity">
    <reaction evidence="10">
        <text>L-threonyl-[protein] + FAD = FMN-L-threonyl-[protein] + AMP + H(+)</text>
        <dbReference type="Rhea" id="RHEA:36847"/>
        <dbReference type="Rhea" id="RHEA-COMP:11060"/>
        <dbReference type="Rhea" id="RHEA-COMP:11061"/>
        <dbReference type="ChEBI" id="CHEBI:15378"/>
        <dbReference type="ChEBI" id="CHEBI:30013"/>
        <dbReference type="ChEBI" id="CHEBI:57692"/>
        <dbReference type="ChEBI" id="CHEBI:74257"/>
        <dbReference type="ChEBI" id="CHEBI:456215"/>
        <dbReference type="EC" id="2.7.1.180"/>
    </reaction>
</comment>
<dbReference type="PANTHER" id="PTHR30040">
    <property type="entry name" value="THIAMINE BIOSYNTHESIS LIPOPROTEIN APBE"/>
    <property type="match status" value="1"/>
</dbReference>
<dbReference type="Proteomes" id="UP000019155">
    <property type="component" value="Unassembled WGS sequence"/>
</dbReference>
<sequence>MARPACFATIMGMDSLAQRMPYVTAFPRALGTGMVISTPRPVNTEARDRMATFIATYERTLSRFRTDSLVAEIGRAEHGGGFDFPDWAEPLFGLYDALFEATSGAIDPCIGEDLIRLGYDASLSFTVDPGSAEHLGALRGRPTWGGDVERHGTTLITRRPINLDFGACGKGHLVDLLAAPLAADSAEFVIDAGGDLLIRSAEPIAIALEDPDDATRAVGVAHIAGGAFCASAPSRRHWEVAVNERTHLKIHHLLNAIDGLPVQQTEATWVYVPGPPDGQAVGTPAGHPTALADGLATALFTTGPEALSRTFPFACATLDAGRHATISSGFPGRFL</sequence>
<reference evidence="11 12" key="1">
    <citation type="journal article" date="2014" name="Genome Announc.">
        <title>The Genome Sequence of Bifidobacterium moukalabense DSM 27321 Highlights the Close Phylogenetic Relatedness with the Bifidobacterium dentium Taxon.</title>
        <authorList>
            <person name="Lugli G.A."/>
            <person name="Duranti S."/>
            <person name="Milani C."/>
            <person name="Turroni F."/>
            <person name="Viappiani A."/>
            <person name="Mangifesta M."/>
            <person name="van Sinderen D."/>
            <person name="Ventura M."/>
        </authorList>
    </citation>
    <scope>NUCLEOTIDE SEQUENCE [LARGE SCALE GENOMIC DNA]</scope>
    <source>
        <strain evidence="11 12">DSM 27321</strain>
    </source>
</reference>
<evidence type="ECO:0000256" key="1">
    <source>
        <dbReference type="ARBA" id="ARBA00001946"/>
    </source>
</evidence>
<evidence type="ECO:0000256" key="5">
    <source>
        <dbReference type="ARBA" id="ARBA00022679"/>
    </source>
</evidence>
<comment type="cofactor">
    <cofactor evidence="1">
        <name>Mg(2+)</name>
        <dbReference type="ChEBI" id="CHEBI:18420"/>
    </cofactor>
</comment>
<keyword evidence="7" id="KW-0274">FAD</keyword>
<keyword evidence="4" id="KW-0285">Flavoprotein</keyword>
<gene>
    <name evidence="11" type="ORF">BMOU_1444</name>
</gene>
<evidence type="ECO:0000256" key="8">
    <source>
        <dbReference type="ARBA" id="ARBA00022842"/>
    </source>
</evidence>
<evidence type="ECO:0000256" key="4">
    <source>
        <dbReference type="ARBA" id="ARBA00022630"/>
    </source>
</evidence>
<evidence type="ECO:0000256" key="7">
    <source>
        <dbReference type="ARBA" id="ARBA00022827"/>
    </source>
</evidence>
<protein>
    <recommendedName>
        <fullName evidence="3">FAD:protein FMN transferase</fullName>
        <ecNumber evidence="2">2.7.1.180</ecNumber>
    </recommendedName>
    <alternativeName>
        <fullName evidence="9">Flavin transferase</fullName>
    </alternativeName>
</protein>
<evidence type="ECO:0000256" key="2">
    <source>
        <dbReference type="ARBA" id="ARBA00011955"/>
    </source>
</evidence>
<dbReference type="eggNOG" id="COG1477">
    <property type="taxonomic scope" value="Bacteria"/>
</dbReference>
<dbReference type="AlphaFoldDB" id="W4N7F3"/>
<dbReference type="PANTHER" id="PTHR30040:SF2">
    <property type="entry name" value="FAD:PROTEIN FMN TRANSFERASE"/>
    <property type="match status" value="1"/>
</dbReference>
<dbReference type="Pfam" id="PF02424">
    <property type="entry name" value="ApbE"/>
    <property type="match status" value="1"/>
</dbReference>
<dbReference type="STRING" id="1435051.BMOU_1444"/>
<dbReference type="InterPro" id="IPR024932">
    <property type="entry name" value="ApbE"/>
</dbReference>
<keyword evidence="12" id="KW-1185">Reference proteome</keyword>
<organism evidence="11 12">
    <name type="scientific">Bifidobacterium moukalabense DSM 27321</name>
    <dbReference type="NCBI Taxonomy" id="1435051"/>
    <lineage>
        <taxon>Bacteria</taxon>
        <taxon>Bacillati</taxon>
        <taxon>Actinomycetota</taxon>
        <taxon>Actinomycetes</taxon>
        <taxon>Bifidobacteriales</taxon>
        <taxon>Bifidobacteriaceae</taxon>
        <taxon>Bifidobacterium</taxon>
    </lineage>
</organism>
<evidence type="ECO:0000256" key="9">
    <source>
        <dbReference type="ARBA" id="ARBA00031306"/>
    </source>
</evidence>
<keyword evidence="11" id="KW-0449">Lipoprotein</keyword>
<keyword evidence="5" id="KW-0808">Transferase</keyword>
<dbReference type="EMBL" id="AZMV01000007">
    <property type="protein sequence ID" value="ETY70590.1"/>
    <property type="molecule type" value="Genomic_DNA"/>
</dbReference>
<keyword evidence="8" id="KW-0460">Magnesium</keyword>
<evidence type="ECO:0000256" key="6">
    <source>
        <dbReference type="ARBA" id="ARBA00022723"/>
    </source>
</evidence>
<evidence type="ECO:0000256" key="3">
    <source>
        <dbReference type="ARBA" id="ARBA00016337"/>
    </source>
</evidence>
<evidence type="ECO:0000313" key="11">
    <source>
        <dbReference type="EMBL" id="ETY70590.1"/>
    </source>
</evidence>
<comment type="caution">
    <text evidence="11">The sequence shown here is derived from an EMBL/GenBank/DDBJ whole genome shotgun (WGS) entry which is preliminary data.</text>
</comment>